<accession>A0A432LDJ9</accession>
<dbReference type="InterPro" id="IPR031303">
    <property type="entry name" value="C5_meth_CS"/>
</dbReference>
<dbReference type="InterPro" id="IPR001525">
    <property type="entry name" value="C5_MeTfrase"/>
</dbReference>
<protein>
    <recommendedName>
        <fullName evidence="1">DNA (cytosine-5-)-methyltransferase</fullName>
        <ecNumber evidence="1">2.1.1.37</ecNumber>
    </recommendedName>
</protein>
<dbReference type="AlphaFoldDB" id="A0A432LDJ9"/>
<evidence type="ECO:0000256" key="2">
    <source>
        <dbReference type="ARBA" id="ARBA00022603"/>
    </source>
</evidence>
<dbReference type="PROSITE" id="PS51679">
    <property type="entry name" value="SAM_MT_C5"/>
    <property type="match status" value="1"/>
</dbReference>
<dbReference type="EC" id="2.1.1.37" evidence="1"/>
<dbReference type="SUPFAM" id="SSF53335">
    <property type="entry name" value="S-adenosyl-L-methionine-dependent methyltransferases"/>
    <property type="match status" value="2"/>
</dbReference>
<dbReference type="PROSITE" id="PS00094">
    <property type="entry name" value="C5_MTASE_1"/>
    <property type="match status" value="1"/>
</dbReference>
<dbReference type="InterPro" id="IPR018117">
    <property type="entry name" value="C5_DNA_meth_AS"/>
</dbReference>
<keyword evidence="8" id="KW-1185">Reference proteome</keyword>
<evidence type="ECO:0000256" key="4">
    <source>
        <dbReference type="ARBA" id="ARBA00022691"/>
    </source>
</evidence>
<evidence type="ECO:0000256" key="3">
    <source>
        <dbReference type="ARBA" id="ARBA00022679"/>
    </source>
</evidence>
<proteinExistence type="inferred from homology"/>
<evidence type="ECO:0000313" key="7">
    <source>
        <dbReference type="EMBL" id="RUL53946.1"/>
    </source>
</evidence>
<keyword evidence="3 6" id="KW-0808">Transferase</keyword>
<reference evidence="7 8" key="1">
    <citation type="submission" date="2018-12" db="EMBL/GenBank/DDBJ databases">
        <title>Lysinibacillus antri sp. nov., isolated from a cave soil.</title>
        <authorList>
            <person name="Narsing Rao M.P."/>
            <person name="Zhang H."/>
            <person name="Dong Z.-Y."/>
            <person name="Niu X.-K."/>
            <person name="Zhang K."/>
            <person name="Fang B.-Z."/>
            <person name="Kang Y.-Q."/>
            <person name="Xiao M."/>
            <person name="Li W.-J."/>
        </authorList>
    </citation>
    <scope>NUCLEOTIDE SEQUENCE [LARGE SCALE GENOMIC DNA]</scope>
    <source>
        <strain evidence="7 8">SYSU K30002</strain>
    </source>
</reference>
<dbReference type="GO" id="GO:0044027">
    <property type="term" value="P:negative regulation of gene expression via chromosomal CpG island methylation"/>
    <property type="evidence" value="ECO:0007669"/>
    <property type="project" value="TreeGrafter"/>
</dbReference>
<keyword evidence="2 6" id="KW-0489">Methyltransferase</keyword>
<feature type="active site" evidence="6">
    <location>
        <position position="82"/>
    </location>
</feature>
<evidence type="ECO:0000256" key="1">
    <source>
        <dbReference type="ARBA" id="ARBA00011975"/>
    </source>
</evidence>
<dbReference type="Proteomes" id="UP000287910">
    <property type="component" value="Unassembled WGS sequence"/>
</dbReference>
<dbReference type="InterPro" id="IPR029063">
    <property type="entry name" value="SAM-dependent_MTases_sf"/>
</dbReference>
<dbReference type="InterPro" id="IPR050390">
    <property type="entry name" value="C5-Methyltransferase"/>
</dbReference>
<dbReference type="EMBL" id="RYYR01000008">
    <property type="protein sequence ID" value="RUL53946.1"/>
    <property type="molecule type" value="Genomic_DNA"/>
</dbReference>
<dbReference type="GO" id="GO:0032259">
    <property type="term" value="P:methylation"/>
    <property type="evidence" value="ECO:0007669"/>
    <property type="project" value="UniProtKB-KW"/>
</dbReference>
<evidence type="ECO:0000256" key="6">
    <source>
        <dbReference type="PROSITE-ProRule" id="PRU01016"/>
    </source>
</evidence>
<dbReference type="Pfam" id="PF00145">
    <property type="entry name" value="DNA_methylase"/>
    <property type="match status" value="2"/>
</dbReference>
<comment type="similarity">
    <text evidence="6">Belongs to the class I-like SAM-binding methyltransferase superfamily. C5-methyltransferase family.</text>
</comment>
<sequence>MREVYSVVDLFSGAGGLSLGFEQTNKFEVKVAIEKHSAAQLTYKANHNSNVTVLDDILSITDFEDFNFRFGQIDVVIGGPPCQGFSNANRQKFDLISQNNSLVKKYIEFVEKLKPKAFVIENVPMFKSDVHRFYLSDNDDQEFLKDYLIDEKISLYEGDFIYGIEELKKMVEEDEVQQFLIEKRLLKDLILLISKAKVEGKLNDLIQKRGKQYIENIKNTIARYTCKSDYFENYIKYSLKLFIDFITKLQSDRTILYAMQEFIKVQRCFYIMQELRSNSIRIINIDTKGKKIEVHVKSITVYNYLIKKLEVIYKIDSGVINAALFGAPQKRKRFFALGIRKDLITNKEIEISLPRGLFNEGNYRTVGDAIGDLVEINPQYETTLPAIPLVKLEKMSDLTKLLRDSDLLHNHIITQTRAHILKRFEQLKQGQNFHDLDKSIINTYADPSRTQNSIYKRLDFNAPSPTVTNARKAMWIHPTINRAISIREAARLQTFPDSFVFKGSKDAQYQQVGNAVPPIMSNAIARQLLNILTKL</sequence>
<keyword evidence="5" id="KW-0680">Restriction system</keyword>
<evidence type="ECO:0000256" key="5">
    <source>
        <dbReference type="ARBA" id="ARBA00022747"/>
    </source>
</evidence>
<dbReference type="PRINTS" id="PR00105">
    <property type="entry name" value="C5METTRFRASE"/>
</dbReference>
<evidence type="ECO:0000313" key="8">
    <source>
        <dbReference type="Proteomes" id="UP000287910"/>
    </source>
</evidence>
<dbReference type="Gene3D" id="3.40.50.150">
    <property type="entry name" value="Vaccinia Virus protein VP39"/>
    <property type="match status" value="2"/>
</dbReference>
<dbReference type="Gene3D" id="3.90.120.10">
    <property type="entry name" value="DNA Methylase, subunit A, domain 2"/>
    <property type="match status" value="1"/>
</dbReference>
<gene>
    <name evidence="7" type="ORF">EK386_07395</name>
</gene>
<comment type="caution">
    <text evidence="7">The sequence shown here is derived from an EMBL/GenBank/DDBJ whole genome shotgun (WGS) entry which is preliminary data.</text>
</comment>
<dbReference type="PANTHER" id="PTHR10629:SF52">
    <property type="entry name" value="DNA (CYTOSINE-5)-METHYLTRANSFERASE 1"/>
    <property type="match status" value="1"/>
</dbReference>
<dbReference type="GO" id="GO:0003886">
    <property type="term" value="F:DNA (cytosine-5-)-methyltransferase activity"/>
    <property type="evidence" value="ECO:0007669"/>
    <property type="project" value="UniProtKB-EC"/>
</dbReference>
<dbReference type="GO" id="GO:0003677">
    <property type="term" value="F:DNA binding"/>
    <property type="evidence" value="ECO:0007669"/>
    <property type="project" value="TreeGrafter"/>
</dbReference>
<keyword evidence="4 6" id="KW-0949">S-adenosyl-L-methionine</keyword>
<dbReference type="PROSITE" id="PS00095">
    <property type="entry name" value="C5_MTASE_2"/>
    <property type="match status" value="1"/>
</dbReference>
<dbReference type="GO" id="GO:0009307">
    <property type="term" value="P:DNA restriction-modification system"/>
    <property type="evidence" value="ECO:0007669"/>
    <property type="project" value="UniProtKB-KW"/>
</dbReference>
<organism evidence="7 8">
    <name type="scientific">Lysinibacillus antri</name>
    <dbReference type="NCBI Taxonomy" id="2498145"/>
    <lineage>
        <taxon>Bacteria</taxon>
        <taxon>Bacillati</taxon>
        <taxon>Bacillota</taxon>
        <taxon>Bacilli</taxon>
        <taxon>Bacillales</taxon>
        <taxon>Bacillaceae</taxon>
        <taxon>Lysinibacillus</taxon>
    </lineage>
</organism>
<dbReference type="PANTHER" id="PTHR10629">
    <property type="entry name" value="CYTOSINE-SPECIFIC METHYLTRANSFERASE"/>
    <property type="match status" value="1"/>
</dbReference>
<name>A0A432LDJ9_9BACI</name>